<reference evidence="3 4" key="2">
    <citation type="submission" date="2018-11" db="EMBL/GenBank/DDBJ databases">
        <authorList>
            <consortium name="Pathogen Informatics"/>
        </authorList>
    </citation>
    <scope>NUCLEOTIDE SEQUENCE [LARGE SCALE GENOMIC DNA]</scope>
</reference>
<feature type="compositionally biased region" description="Polar residues" evidence="2">
    <location>
        <begin position="548"/>
        <end position="563"/>
    </location>
</feature>
<protein>
    <submittedName>
        <fullName evidence="5">Collagen triple helix repeat protein</fullName>
    </submittedName>
</protein>
<gene>
    <name evidence="3" type="ORF">NBR_LOCUS334</name>
</gene>
<feature type="compositionally biased region" description="Low complexity" evidence="2">
    <location>
        <begin position="533"/>
        <end position="545"/>
    </location>
</feature>
<evidence type="ECO:0000313" key="5">
    <source>
        <dbReference type="WBParaSite" id="NBR_0000033301-mRNA-1"/>
    </source>
</evidence>
<evidence type="ECO:0000256" key="1">
    <source>
        <dbReference type="ARBA" id="ARBA00022737"/>
    </source>
</evidence>
<feature type="region of interest" description="Disordered" evidence="2">
    <location>
        <begin position="294"/>
        <end position="405"/>
    </location>
</feature>
<evidence type="ECO:0000256" key="2">
    <source>
        <dbReference type="SAM" id="MobiDB-lite"/>
    </source>
</evidence>
<dbReference type="WBParaSite" id="NBR_0000033301-mRNA-1">
    <property type="protein sequence ID" value="NBR_0000033301-mRNA-1"/>
    <property type="gene ID" value="NBR_0000033301"/>
</dbReference>
<proteinExistence type="predicted"/>
<feature type="compositionally biased region" description="Low complexity" evidence="2">
    <location>
        <begin position="430"/>
        <end position="463"/>
    </location>
</feature>
<feature type="compositionally biased region" description="Acidic residues" evidence="2">
    <location>
        <begin position="361"/>
        <end position="386"/>
    </location>
</feature>
<feature type="compositionally biased region" description="Low complexity" evidence="2">
    <location>
        <begin position="213"/>
        <end position="225"/>
    </location>
</feature>
<sequence>MRDEELKTIIADGEYSMDACRTRKGGTEQSYGEDEYTEGNQPLPQGTTVSEQIFGPHAPQVDYAFSANPVRNKCVCSLENSCPAGPPGPPGKNGEEGSTGLAGKPGLEGQDAADITFQHMFTGCLLCPAGPDGPQGAEGQQGNSVFLARKVHQDRQDYLAGPEFQGKEGEPGPSGRQGAAGMSSFAKLGAKGLPGPSGLPGEPGDDGDDGAAEDATGPAGIVGKLGLPGGKGPTGPPGSPGIPGQPGSSPRCACNRTQSTGTHSQYVQPFQRHQPVHKLESLHKEAHLKDLSELESIKSASKQSVTVNTGEENEEVYDSPEEDAGDGESIETDVIDVNSQRSDEIINAATTEASESATVEENNDEFEEEEGDEEDGESETGEDEKIDEEKSDNSTVQEAKTKNDEKLTIVEVLPVYSFTKSPTTEKPETRATVTSTTVRTTTTEPPLTTRTTVTATPARRVVTPPLPPASPRRKLPSSDGIPVRTMKEDDSPKAKARKAAVFQTTAMKMPPPEHNEGIEDGETVEEILKSQRVVGDSSVVDNGGSTARRVQSTMETKSHSISNRKAAELSSVHSDKRSMHSARERLRQPPILDRKPVEQQSEVGERKLQQPADDLPPANHNEKKHPQEKLHISYTPIKKGTSPKHLRNIKSLPPVGLPRTAVQNIRRKLYGVDRQPSKTPIPLQDMESSVSEGIGGRMFAIEDEMRSASKQRSSSIDEEVDQNKEPSEIDLSNSVAYNRNSNHLAIRKIPNMMITGATTTHKENSIPVDGNTLRYRRVKVGRRPKASLGHHRSQKSPNYVDILLEGKLSVGQQPKVKSSSGGGTEEVQSKKKVGDDEDDSQAEQDLKSLMNEDNQQHAKGKMTQAFQYRHETNDFLAADQ</sequence>
<feature type="compositionally biased region" description="Basic and acidic residues" evidence="2">
    <location>
        <begin position="573"/>
        <end position="608"/>
    </location>
</feature>
<accession>A0A0N4XCX7</accession>
<evidence type="ECO:0000313" key="3">
    <source>
        <dbReference type="EMBL" id="VDL62824.1"/>
    </source>
</evidence>
<reference evidence="5" key="1">
    <citation type="submission" date="2017-02" db="UniProtKB">
        <authorList>
            <consortium name="WormBaseParasite"/>
        </authorList>
    </citation>
    <scope>IDENTIFICATION</scope>
</reference>
<feature type="compositionally biased region" description="Polar residues" evidence="2">
    <location>
        <begin position="255"/>
        <end position="268"/>
    </location>
</feature>
<feature type="compositionally biased region" description="Basic and acidic residues" evidence="2">
    <location>
        <begin position="620"/>
        <end position="631"/>
    </location>
</feature>
<feature type="compositionally biased region" description="Acidic residues" evidence="2">
    <location>
        <begin position="203"/>
        <end position="212"/>
    </location>
</feature>
<feature type="compositionally biased region" description="Low complexity" evidence="2">
    <location>
        <begin position="189"/>
        <end position="202"/>
    </location>
</feature>
<organism evidence="5">
    <name type="scientific">Nippostrongylus brasiliensis</name>
    <name type="common">Rat hookworm</name>
    <dbReference type="NCBI Taxonomy" id="27835"/>
    <lineage>
        <taxon>Eukaryota</taxon>
        <taxon>Metazoa</taxon>
        <taxon>Ecdysozoa</taxon>
        <taxon>Nematoda</taxon>
        <taxon>Chromadorea</taxon>
        <taxon>Rhabditida</taxon>
        <taxon>Rhabditina</taxon>
        <taxon>Rhabditomorpha</taxon>
        <taxon>Strongyloidea</taxon>
        <taxon>Heligmosomidae</taxon>
        <taxon>Nippostrongylus</taxon>
    </lineage>
</organism>
<dbReference type="STRING" id="27835.A0A0N4XCX7"/>
<keyword evidence="4" id="KW-1185">Reference proteome</keyword>
<dbReference type="PANTHER" id="PTHR24637">
    <property type="entry name" value="COLLAGEN"/>
    <property type="match status" value="1"/>
</dbReference>
<feature type="region of interest" description="Disordered" evidence="2">
    <location>
        <begin position="21"/>
        <end position="41"/>
    </location>
</feature>
<feature type="region of interest" description="Disordered" evidence="2">
    <location>
        <begin position="419"/>
        <end position="518"/>
    </location>
</feature>
<keyword evidence="1" id="KW-0677">Repeat</keyword>
<dbReference type="EMBL" id="UYSL01000119">
    <property type="protein sequence ID" value="VDL62824.1"/>
    <property type="molecule type" value="Genomic_DNA"/>
</dbReference>
<feature type="compositionally biased region" description="Low complexity" evidence="2">
    <location>
        <begin position="347"/>
        <end position="360"/>
    </location>
</feature>
<evidence type="ECO:0000313" key="4">
    <source>
        <dbReference type="Proteomes" id="UP000271162"/>
    </source>
</evidence>
<feature type="region of interest" description="Disordered" evidence="2">
    <location>
        <begin position="811"/>
        <end position="866"/>
    </location>
</feature>
<dbReference type="AlphaFoldDB" id="A0A0N4XCX7"/>
<dbReference type="Proteomes" id="UP000271162">
    <property type="component" value="Unassembled WGS sequence"/>
</dbReference>
<feature type="region of interest" description="Disordered" evidence="2">
    <location>
        <begin position="82"/>
        <end position="109"/>
    </location>
</feature>
<feature type="region of interest" description="Disordered" evidence="2">
    <location>
        <begin position="705"/>
        <end position="728"/>
    </location>
</feature>
<feature type="region of interest" description="Disordered" evidence="2">
    <location>
        <begin position="161"/>
        <end position="273"/>
    </location>
</feature>
<feature type="compositionally biased region" description="Acidic residues" evidence="2">
    <location>
        <begin position="311"/>
        <end position="334"/>
    </location>
</feature>
<feature type="region of interest" description="Disordered" evidence="2">
    <location>
        <begin position="532"/>
        <end position="655"/>
    </location>
</feature>
<name>A0A0N4XCX7_NIPBR</name>